<dbReference type="SUPFAM" id="SSF56784">
    <property type="entry name" value="HAD-like"/>
    <property type="match status" value="1"/>
</dbReference>
<dbReference type="PRINTS" id="PR00413">
    <property type="entry name" value="HADHALOGNASE"/>
</dbReference>
<dbReference type="InterPro" id="IPR036412">
    <property type="entry name" value="HAD-like_sf"/>
</dbReference>
<dbReference type="InterPro" id="IPR023214">
    <property type="entry name" value="HAD_sf"/>
</dbReference>
<dbReference type="InterPro" id="IPR006439">
    <property type="entry name" value="HAD-SF_hydro_IA"/>
</dbReference>
<dbReference type="InterPro" id="IPR023198">
    <property type="entry name" value="PGP-like_dom2"/>
</dbReference>
<dbReference type="PANTHER" id="PTHR43611">
    <property type="entry name" value="ALPHA-D-GLUCOSE 1-PHOSPHATE PHOSPHATASE"/>
    <property type="match status" value="1"/>
</dbReference>
<evidence type="ECO:0000313" key="2">
    <source>
        <dbReference type="Proteomes" id="UP000034525"/>
    </source>
</evidence>
<dbReference type="SFLD" id="SFLDG01129">
    <property type="entry name" value="C1.5:_HAD__Beta-PGM__Phosphata"/>
    <property type="match status" value="1"/>
</dbReference>
<dbReference type="AlphaFoldDB" id="A0A837I9G5"/>
<accession>A0A837I9G5</accession>
<dbReference type="PANTHER" id="PTHR43611:SF3">
    <property type="entry name" value="FLAVIN MONONUCLEOTIDE HYDROLASE 1, CHLOROPLATIC"/>
    <property type="match status" value="1"/>
</dbReference>
<dbReference type="EMBL" id="LCIL01000007">
    <property type="protein sequence ID" value="KKT54307.1"/>
    <property type="molecule type" value="Genomic_DNA"/>
</dbReference>
<evidence type="ECO:0000313" key="1">
    <source>
        <dbReference type="EMBL" id="KKT54307.1"/>
    </source>
</evidence>
<organism evidence="1 2">
    <name type="scientific">Candidatus Woesebacteria bacterium GW2011_GWA1_44_23</name>
    <dbReference type="NCBI Taxonomy" id="1618558"/>
    <lineage>
        <taxon>Bacteria</taxon>
        <taxon>Candidatus Woeseibacteriota</taxon>
    </lineage>
</organism>
<dbReference type="Pfam" id="PF13419">
    <property type="entry name" value="HAD_2"/>
    <property type="match status" value="1"/>
</dbReference>
<dbReference type="SFLD" id="SFLDS00003">
    <property type="entry name" value="Haloacid_Dehalogenase"/>
    <property type="match status" value="1"/>
</dbReference>
<dbReference type="InterPro" id="IPR041492">
    <property type="entry name" value="HAD_2"/>
</dbReference>
<sequence>MIKTVLFDYAGVITPTKNNFIFATNNSKRFGLTPKELMQMTYENWGDTALGKQKDSDFWNQIANKLKIKPQELMNLVIETFPINKKMVDVIKKTKVNHTTVLFSNQIESWLEKVIDDNKLRNIFTYSINSYNVGSRKPEQKIFLEALKITNSKPEETLFVDDSPENIEAARQIGINTIQFDNFEQFLTEYKGYVCIS</sequence>
<name>A0A837I9G5_9BACT</name>
<dbReference type="NCBIfam" id="TIGR01509">
    <property type="entry name" value="HAD-SF-IA-v3"/>
    <property type="match status" value="1"/>
</dbReference>
<comment type="caution">
    <text evidence="1">The sequence shown here is derived from an EMBL/GenBank/DDBJ whole genome shotgun (WGS) entry which is preliminary data.</text>
</comment>
<proteinExistence type="predicted"/>
<dbReference type="Gene3D" id="3.40.50.1000">
    <property type="entry name" value="HAD superfamily/HAD-like"/>
    <property type="match status" value="1"/>
</dbReference>
<dbReference type="Gene3D" id="1.10.150.240">
    <property type="entry name" value="Putative phosphatase, domain 2"/>
    <property type="match status" value="1"/>
</dbReference>
<reference evidence="1 2" key="1">
    <citation type="journal article" date="2015" name="Nature">
        <title>rRNA introns, odd ribosomes, and small enigmatic genomes across a large radiation of phyla.</title>
        <authorList>
            <person name="Brown C.T."/>
            <person name="Hug L.A."/>
            <person name="Thomas B.C."/>
            <person name="Sharon I."/>
            <person name="Castelle C.J."/>
            <person name="Singh A."/>
            <person name="Wilkins M.J."/>
            <person name="Williams K.H."/>
            <person name="Banfield J.F."/>
        </authorList>
    </citation>
    <scope>NUCLEOTIDE SEQUENCE [LARGE SCALE GENOMIC DNA]</scope>
</reference>
<protein>
    <submittedName>
        <fullName evidence="1">Acyl-CoA dehydrogenase family member 10</fullName>
    </submittedName>
</protein>
<gene>
    <name evidence="1" type="ORF">UW47_C0007G0027</name>
</gene>
<dbReference type="Proteomes" id="UP000034525">
    <property type="component" value="Unassembled WGS sequence"/>
</dbReference>